<reference evidence="1 2" key="1">
    <citation type="journal article" date="2016" name="PLoS Pathog.">
        <title>Biosynthesis of antibiotic leucinostatins in bio-control fungus Purpureocillium lilacinum and their inhibition on phytophthora revealed by genome mining.</title>
        <authorList>
            <person name="Wang G."/>
            <person name="Liu Z."/>
            <person name="Lin R."/>
            <person name="Li E."/>
            <person name="Mao Z."/>
            <person name="Ling J."/>
            <person name="Yang Y."/>
            <person name="Yin W.B."/>
            <person name="Xie B."/>
        </authorList>
    </citation>
    <scope>NUCLEOTIDE SEQUENCE [LARGE SCALE GENOMIC DNA]</scope>
    <source>
        <strain evidence="1">170</strain>
    </source>
</reference>
<dbReference type="OrthoDB" id="2151789at2759"/>
<dbReference type="STRING" id="1380566.A0A179FAY2"/>
<accession>A0A179FAY2</accession>
<keyword evidence="2" id="KW-1185">Reference proteome</keyword>
<dbReference type="EMBL" id="LSBJ02000006">
    <property type="protein sequence ID" value="OAQ62624.1"/>
    <property type="molecule type" value="Genomic_DNA"/>
</dbReference>
<evidence type="ECO:0000313" key="2">
    <source>
        <dbReference type="Proteomes" id="UP000078397"/>
    </source>
</evidence>
<comment type="caution">
    <text evidence="1">The sequence shown here is derived from an EMBL/GenBank/DDBJ whole genome shotgun (WGS) entry which is preliminary data.</text>
</comment>
<dbReference type="RefSeq" id="XP_018140204.1">
    <property type="nucleotide sequence ID" value="XM_018289349.1"/>
</dbReference>
<evidence type="ECO:0000313" key="1">
    <source>
        <dbReference type="EMBL" id="OAQ62624.1"/>
    </source>
</evidence>
<proteinExistence type="predicted"/>
<dbReference type="KEGG" id="pchm:VFPPC_11081"/>
<dbReference type="Proteomes" id="UP000078397">
    <property type="component" value="Unassembled WGS sequence"/>
</dbReference>
<protein>
    <submittedName>
        <fullName evidence="1">Berberine and berberine like domain-containing protein</fullName>
    </submittedName>
</protein>
<name>A0A179FAY2_METCM</name>
<organism evidence="1 2">
    <name type="scientific">Pochonia chlamydosporia 170</name>
    <dbReference type="NCBI Taxonomy" id="1380566"/>
    <lineage>
        <taxon>Eukaryota</taxon>
        <taxon>Fungi</taxon>
        <taxon>Dikarya</taxon>
        <taxon>Ascomycota</taxon>
        <taxon>Pezizomycotina</taxon>
        <taxon>Sordariomycetes</taxon>
        <taxon>Hypocreomycetidae</taxon>
        <taxon>Hypocreales</taxon>
        <taxon>Clavicipitaceae</taxon>
        <taxon>Pochonia</taxon>
    </lineage>
</organism>
<gene>
    <name evidence="1" type="ORF">VFPPC_11081</name>
</gene>
<dbReference type="GeneID" id="28853343"/>
<sequence length="116" mass="13092">MVENGDRRGGNILGLGGKIQNGPTLMWPLSLTVDTEENQRVILPIARQLVGAINRKLRQQEGFVEWYCLNYSWGDINPFQYFGSNNLGLMERVCAKYDPDGMFQILRQTGFSLGHG</sequence>
<dbReference type="AlphaFoldDB" id="A0A179FAY2"/>